<dbReference type="PANTHER" id="PTHR47429:SF2">
    <property type="entry name" value="PROTEIN TWIN LOV 1"/>
    <property type="match status" value="1"/>
</dbReference>
<dbReference type="SUPFAM" id="SSF55785">
    <property type="entry name" value="PYP-like sensor domain (PAS domain)"/>
    <property type="match status" value="1"/>
</dbReference>
<dbReference type="InterPro" id="IPR035965">
    <property type="entry name" value="PAS-like_dom_sf"/>
</dbReference>
<dbReference type="GO" id="GO:0003700">
    <property type="term" value="F:DNA-binding transcription factor activity"/>
    <property type="evidence" value="ECO:0007669"/>
    <property type="project" value="InterPro"/>
</dbReference>
<keyword evidence="3" id="KW-0157">Chromophore</keyword>
<dbReference type="CDD" id="cd00130">
    <property type="entry name" value="PAS"/>
    <property type="match status" value="1"/>
</dbReference>
<keyword evidence="9" id="KW-1185">Reference proteome</keyword>
<reference evidence="8 9" key="1">
    <citation type="journal article" date="2014" name="Mol. Plant">
        <title>Chromosome Scale Genome Assembly and Transcriptome Profiling of Nannochloropsis gaditana in Nitrogen Depletion.</title>
        <authorList>
            <person name="Corteggiani Carpinelli E."/>
            <person name="Telatin A."/>
            <person name="Vitulo N."/>
            <person name="Forcato C."/>
            <person name="D'Angelo M."/>
            <person name="Schiavon R."/>
            <person name="Vezzi A."/>
            <person name="Giacometti G.M."/>
            <person name="Morosinotto T."/>
            <person name="Valle G."/>
        </authorList>
    </citation>
    <scope>NUCLEOTIDE SEQUENCE [LARGE SCALE GENOMIC DNA]</scope>
    <source>
        <strain evidence="8 9">B-31</strain>
    </source>
</reference>
<dbReference type="Gene3D" id="3.30.450.20">
    <property type="entry name" value="PAS domain"/>
    <property type="match status" value="1"/>
</dbReference>
<comment type="caution">
    <text evidence="8">The sequence shown here is derived from an EMBL/GenBank/DDBJ whole genome shotgun (WGS) entry which is preliminary data.</text>
</comment>
<evidence type="ECO:0000256" key="4">
    <source>
        <dbReference type="SAM" id="MobiDB-lite"/>
    </source>
</evidence>
<dbReference type="Proteomes" id="UP000019335">
    <property type="component" value="Chromosome 3"/>
</dbReference>
<accession>W7U992</accession>
<dbReference type="GO" id="GO:0005634">
    <property type="term" value="C:nucleus"/>
    <property type="evidence" value="ECO:0007669"/>
    <property type="project" value="TreeGrafter"/>
</dbReference>
<dbReference type="AlphaFoldDB" id="W7U992"/>
<dbReference type="PANTHER" id="PTHR47429">
    <property type="entry name" value="PROTEIN TWIN LOV 1"/>
    <property type="match status" value="1"/>
</dbReference>
<dbReference type="PROSITE" id="PS50112">
    <property type="entry name" value="PAS"/>
    <property type="match status" value="1"/>
</dbReference>
<dbReference type="SMART" id="SM00338">
    <property type="entry name" value="BRLZ"/>
    <property type="match status" value="1"/>
</dbReference>
<dbReference type="InterPro" id="IPR000014">
    <property type="entry name" value="PAS"/>
</dbReference>
<protein>
    <submittedName>
        <fullName evidence="8">Aureochrome1-like protein</fullName>
    </submittedName>
</protein>
<keyword evidence="2" id="KW-0288">FMN</keyword>
<dbReference type="SUPFAM" id="SSF57959">
    <property type="entry name" value="Leucine zipper domain"/>
    <property type="match status" value="1"/>
</dbReference>
<feature type="domain" description="PAS" evidence="5">
    <location>
        <begin position="339"/>
        <end position="388"/>
    </location>
</feature>
<dbReference type="Pfam" id="PF13426">
    <property type="entry name" value="PAS_9"/>
    <property type="match status" value="1"/>
</dbReference>
<dbReference type="Gene3D" id="1.20.5.170">
    <property type="match status" value="1"/>
</dbReference>
<dbReference type="NCBIfam" id="TIGR00229">
    <property type="entry name" value="sensory_box"/>
    <property type="match status" value="1"/>
</dbReference>
<dbReference type="InterPro" id="IPR004827">
    <property type="entry name" value="bZIP"/>
</dbReference>
<dbReference type="OrthoDB" id="447251at2759"/>
<dbReference type="PROSITE" id="PS50113">
    <property type="entry name" value="PAC"/>
    <property type="match status" value="1"/>
</dbReference>
<organism evidence="8 9">
    <name type="scientific">Nannochloropsis gaditana</name>
    <dbReference type="NCBI Taxonomy" id="72520"/>
    <lineage>
        <taxon>Eukaryota</taxon>
        <taxon>Sar</taxon>
        <taxon>Stramenopiles</taxon>
        <taxon>Ochrophyta</taxon>
        <taxon>Eustigmatophyceae</taxon>
        <taxon>Eustigmatales</taxon>
        <taxon>Monodopsidaceae</taxon>
        <taxon>Nannochloropsis</taxon>
    </lineage>
</organism>
<dbReference type="FunFam" id="3.30.450.20:FF:000135">
    <property type="entry name" value="Ptaureo1a lov2 domain"/>
    <property type="match status" value="1"/>
</dbReference>
<feature type="domain" description="PAC" evidence="6">
    <location>
        <begin position="413"/>
        <end position="467"/>
    </location>
</feature>
<feature type="region of interest" description="Disordered" evidence="4">
    <location>
        <begin position="129"/>
        <end position="248"/>
    </location>
</feature>
<evidence type="ECO:0000259" key="7">
    <source>
        <dbReference type="PROSITE" id="PS50217"/>
    </source>
</evidence>
<evidence type="ECO:0000313" key="8">
    <source>
        <dbReference type="EMBL" id="EWM29406.1"/>
    </source>
</evidence>
<gene>
    <name evidence="8" type="primary">AUR4</name>
    <name evidence="8" type="ORF">Naga_100042g40</name>
</gene>
<evidence type="ECO:0000256" key="3">
    <source>
        <dbReference type="ARBA" id="ARBA00022991"/>
    </source>
</evidence>
<proteinExistence type="predicted"/>
<evidence type="ECO:0000256" key="1">
    <source>
        <dbReference type="ARBA" id="ARBA00022630"/>
    </source>
</evidence>
<sequence length="477" mass="51836">MSTTTMQQQAPTMAAIQQPTSWGILSRNNSSTDLAGEAGGLEAPDQIKQEAAAPLWTAPLYASANNSNPMADTVDLDEIFADDFLLPGMGMVPFGTEGDMGPEDMFPGGLSCDTSVATNDNDDSAVASGMHGKGKGAQFANAAPQGKTEDKTNVRAAAVVRSAASRTRSGITTRLGLNKGQGRAVTGASSMLPSAVPSRARVPTRKGSLPVEEEEDVEEEEEEYETGSEEEGEGGDGRGARRRKKAKLTLKPLTEAQRVERRERNREHAKRSRMRKKFMLESLQAQMLALRKENLRLRQLVATKLPDKADTILRGCSSIKTQNLLSSVELGHHRALADHDGRLVSALQFAQQNFTVSDPSLPDNPIIYASQGFLDLTGYTSDQIVGRNCRFLQGPGTDPAAVDIIRRGVALGEDTSVCLLNYRADGTPFWNQFFVAALRDMEGNIVNYVGVQCKVEEAPMEEELKERVKTINFDEEE</sequence>
<feature type="compositionally biased region" description="Acidic residues" evidence="4">
    <location>
        <begin position="211"/>
        <end position="234"/>
    </location>
</feature>
<feature type="compositionally biased region" description="Low complexity" evidence="4">
    <location>
        <begin position="154"/>
        <end position="169"/>
    </location>
</feature>
<feature type="domain" description="BZIP" evidence="7">
    <location>
        <begin position="255"/>
        <end position="302"/>
    </location>
</feature>
<dbReference type="InterPro" id="IPR046347">
    <property type="entry name" value="bZIP_sf"/>
</dbReference>
<dbReference type="EMBL" id="AZIL01000168">
    <property type="protein sequence ID" value="EWM29406.1"/>
    <property type="molecule type" value="Genomic_DNA"/>
</dbReference>
<evidence type="ECO:0000259" key="6">
    <source>
        <dbReference type="PROSITE" id="PS50113"/>
    </source>
</evidence>
<dbReference type="CDD" id="cd14809">
    <property type="entry name" value="bZIP_AUREO-like"/>
    <property type="match status" value="1"/>
</dbReference>
<dbReference type="InterPro" id="IPR000700">
    <property type="entry name" value="PAS-assoc_C"/>
</dbReference>
<keyword evidence="1" id="KW-0285">Flavoprotein</keyword>
<evidence type="ECO:0000313" key="9">
    <source>
        <dbReference type="Proteomes" id="UP000019335"/>
    </source>
</evidence>
<dbReference type="PROSITE" id="PS50217">
    <property type="entry name" value="BZIP"/>
    <property type="match status" value="1"/>
</dbReference>
<dbReference type="Pfam" id="PF07716">
    <property type="entry name" value="bZIP_2"/>
    <property type="match status" value="1"/>
</dbReference>
<name>W7U992_9STRA</name>
<evidence type="ECO:0000256" key="2">
    <source>
        <dbReference type="ARBA" id="ARBA00022643"/>
    </source>
</evidence>
<dbReference type="FunFam" id="1.20.5.170:FF:000176">
    <property type="entry name" value="Aureochrome 1"/>
    <property type="match status" value="1"/>
</dbReference>
<evidence type="ECO:0000259" key="5">
    <source>
        <dbReference type="PROSITE" id="PS50112"/>
    </source>
</evidence>